<dbReference type="GO" id="GO:0009736">
    <property type="term" value="P:cytokinin-activated signaling pathway"/>
    <property type="evidence" value="ECO:0000318"/>
    <property type="project" value="GO_Central"/>
</dbReference>
<dbReference type="GO" id="GO:0010090">
    <property type="term" value="P:trichome morphogenesis"/>
    <property type="evidence" value="ECO:0007669"/>
    <property type="project" value="InterPro"/>
</dbReference>
<dbReference type="STRING" id="3988.B9RNH9"/>
<dbReference type="KEGG" id="rcu:8265156"/>
<evidence type="ECO:0000313" key="4">
    <source>
        <dbReference type="Proteomes" id="UP000008311"/>
    </source>
</evidence>
<dbReference type="InParanoid" id="B9RNH9"/>
<keyword evidence="1" id="KW-0863">Zinc-finger</keyword>
<dbReference type="InterPro" id="IPR044299">
    <property type="entry name" value="GIS3/ZFP5/ZFP6"/>
</dbReference>
<proteinExistence type="predicted"/>
<feature type="domain" description="C2H2-type" evidence="2">
    <location>
        <begin position="53"/>
        <end position="80"/>
    </location>
</feature>
<dbReference type="GO" id="GO:0009740">
    <property type="term" value="P:gibberellic acid mediated signaling pathway"/>
    <property type="evidence" value="ECO:0000318"/>
    <property type="project" value="GO_Central"/>
</dbReference>
<dbReference type="PROSITE" id="PS50157">
    <property type="entry name" value="ZINC_FINGER_C2H2_2"/>
    <property type="match status" value="1"/>
</dbReference>
<sequence length="196" mass="21102">MAESSSTPSQQSHHKPSSALKLFGFTLIEHEQDVAKSGETTSSNCSSVEIRKFECHFCGRAFANSQALGGHQNAHKRERQRARRAQYHCDRRLMAAAPVVSSHAMKATPNSTICSAGLISSSDHFAGAKLRPPQPSNGQARPLLFAPSSAASRIYVGPPLRLAATSMPSFAEFNPAKLLSDQEVEIDLCLKLTPSG</sequence>
<dbReference type="Proteomes" id="UP000008311">
    <property type="component" value="Unassembled WGS sequence"/>
</dbReference>
<evidence type="ECO:0000256" key="1">
    <source>
        <dbReference type="PROSITE-ProRule" id="PRU00042"/>
    </source>
</evidence>
<protein>
    <recommendedName>
        <fullName evidence="2">C2H2-type domain-containing protein</fullName>
    </recommendedName>
</protein>
<name>B9RNH9_RICCO</name>
<dbReference type="PANTHER" id="PTHR46353">
    <property type="entry name" value="ZINC FINGER PROTEIN 5"/>
    <property type="match status" value="1"/>
</dbReference>
<evidence type="ECO:0000313" key="3">
    <source>
        <dbReference type="EMBL" id="EEF47302.1"/>
    </source>
</evidence>
<accession>B9RNH9</accession>
<dbReference type="EMBL" id="EQ973790">
    <property type="protein sequence ID" value="EEF47302.1"/>
    <property type="molecule type" value="Genomic_DNA"/>
</dbReference>
<dbReference type="OMA" id="CDECPHR"/>
<dbReference type="eggNOG" id="ENOG502SZXS">
    <property type="taxonomic scope" value="Eukaryota"/>
</dbReference>
<dbReference type="AlphaFoldDB" id="B9RNH9"/>
<keyword evidence="1" id="KW-0479">Metal-binding</keyword>
<dbReference type="InterPro" id="IPR013087">
    <property type="entry name" value="Znf_C2H2_type"/>
</dbReference>
<dbReference type="GO" id="GO:0010026">
    <property type="term" value="P:trichome differentiation"/>
    <property type="evidence" value="ECO:0000318"/>
    <property type="project" value="GO_Central"/>
</dbReference>
<dbReference type="GO" id="GO:0000976">
    <property type="term" value="F:transcription cis-regulatory region binding"/>
    <property type="evidence" value="ECO:0000318"/>
    <property type="project" value="GO_Central"/>
</dbReference>
<dbReference type="GO" id="GO:0005634">
    <property type="term" value="C:nucleus"/>
    <property type="evidence" value="ECO:0000318"/>
    <property type="project" value="GO_Central"/>
</dbReference>
<reference evidence="4" key="1">
    <citation type="journal article" date="2010" name="Nat. Biotechnol.">
        <title>Draft genome sequence of the oilseed species Ricinus communis.</title>
        <authorList>
            <person name="Chan A.P."/>
            <person name="Crabtree J."/>
            <person name="Zhao Q."/>
            <person name="Lorenzi H."/>
            <person name="Orvis J."/>
            <person name="Puiu D."/>
            <person name="Melake-Berhan A."/>
            <person name="Jones K.M."/>
            <person name="Redman J."/>
            <person name="Chen G."/>
            <person name="Cahoon E.B."/>
            <person name="Gedil M."/>
            <person name="Stanke M."/>
            <person name="Haas B.J."/>
            <person name="Wortman J.R."/>
            <person name="Fraser-Liggett C.M."/>
            <person name="Ravel J."/>
            <person name="Rabinowicz P.D."/>
        </authorList>
    </citation>
    <scope>NUCLEOTIDE SEQUENCE [LARGE SCALE GENOMIC DNA]</scope>
    <source>
        <strain evidence="4">cv. Hale</strain>
    </source>
</reference>
<dbReference type="SUPFAM" id="SSF57667">
    <property type="entry name" value="beta-beta-alpha zinc fingers"/>
    <property type="match status" value="1"/>
</dbReference>
<dbReference type="FunFam" id="3.30.160.60:FF:002829">
    <property type="entry name" value="Zinc finger protein 6"/>
    <property type="match status" value="1"/>
</dbReference>
<evidence type="ECO:0000259" key="2">
    <source>
        <dbReference type="PROSITE" id="PS50157"/>
    </source>
</evidence>
<dbReference type="OrthoDB" id="772256at2759"/>
<dbReference type="Gene3D" id="3.30.160.60">
    <property type="entry name" value="Classic Zinc Finger"/>
    <property type="match status" value="1"/>
</dbReference>
<gene>
    <name evidence="3" type="ORF">RCOM_1348010</name>
</gene>
<dbReference type="InterPro" id="IPR036236">
    <property type="entry name" value="Znf_C2H2_sf"/>
</dbReference>
<organism evidence="3 4">
    <name type="scientific">Ricinus communis</name>
    <name type="common">Castor bean</name>
    <dbReference type="NCBI Taxonomy" id="3988"/>
    <lineage>
        <taxon>Eukaryota</taxon>
        <taxon>Viridiplantae</taxon>
        <taxon>Streptophyta</taxon>
        <taxon>Embryophyta</taxon>
        <taxon>Tracheophyta</taxon>
        <taxon>Spermatophyta</taxon>
        <taxon>Magnoliopsida</taxon>
        <taxon>eudicotyledons</taxon>
        <taxon>Gunneridae</taxon>
        <taxon>Pentapetalae</taxon>
        <taxon>rosids</taxon>
        <taxon>fabids</taxon>
        <taxon>Malpighiales</taxon>
        <taxon>Euphorbiaceae</taxon>
        <taxon>Acalyphoideae</taxon>
        <taxon>Acalypheae</taxon>
        <taxon>Ricinus</taxon>
    </lineage>
</organism>
<keyword evidence="1" id="KW-0862">Zinc</keyword>
<keyword evidence="4" id="KW-1185">Reference proteome</keyword>
<dbReference type="PROSITE" id="PS00028">
    <property type="entry name" value="ZINC_FINGER_C2H2_1"/>
    <property type="match status" value="1"/>
</dbReference>
<dbReference type="PANTHER" id="PTHR46353:SF11">
    <property type="entry name" value="C2H2-TYPE DOMAIN-CONTAINING PROTEIN"/>
    <property type="match status" value="1"/>
</dbReference>
<dbReference type="GO" id="GO:0008270">
    <property type="term" value="F:zinc ion binding"/>
    <property type="evidence" value="ECO:0007669"/>
    <property type="project" value="UniProtKB-KW"/>
</dbReference>
<dbReference type="GO" id="GO:0003700">
    <property type="term" value="F:DNA-binding transcription factor activity"/>
    <property type="evidence" value="ECO:0000318"/>
    <property type="project" value="GO_Central"/>
</dbReference>